<dbReference type="Proteomes" id="UP000000438">
    <property type="component" value="Chromosome"/>
</dbReference>
<reference evidence="3 5" key="3">
    <citation type="submission" date="2017-04" db="EMBL/GenBank/DDBJ databases">
        <authorList>
            <person name="Varghese N."/>
            <person name="Submissions S."/>
        </authorList>
    </citation>
    <scope>NUCLEOTIDE SEQUENCE [LARGE SCALE GENOMIC DNA]</scope>
    <source>
        <strain evidence="3 5">DSM 9789</strain>
    </source>
</reference>
<dbReference type="Gene3D" id="3.40.50.1100">
    <property type="match status" value="2"/>
</dbReference>
<dbReference type="InterPro" id="IPR036052">
    <property type="entry name" value="TrpB-like_PALP_sf"/>
</dbReference>
<dbReference type="EMBL" id="AE017261">
    <property type="protein sequence ID" value="AAT43538.1"/>
    <property type="molecule type" value="Genomic_DNA"/>
</dbReference>
<dbReference type="Pfam" id="PF00291">
    <property type="entry name" value="PALP"/>
    <property type="match status" value="1"/>
</dbReference>
<accession>Q6L0G4</accession>
<dbReference type="eggNOG" id="arCOG01430">
    <property type="taxonomic scope" value="Archaea"/>
</dbReference>
<dbReference type="InterPro" id="IPR001926">
    <property type="entry name" value="TrpB-like_PALP"/>
</dbReference>
<protein>
    <submittedName>
        <fullName evidence="2">Cysteine synthase</fullName>
        <ecNumber evidence="2">2.5.1.47</ecNumber>
    </submittedName>
</protein>
<dbReference type="STRING" id="263820.PTO0953"/>
<dbReference type="Proteomes" id="UP000192315">
    <property type="component" value="Unassembled WGS sequence"/>
</dbReference>
<dbReference type="InParanoid" id="Q6L0G4"/>
<reference evidence="2" key="2">
    <citation type="submission" date="2004-02" db="EMBL/GenBank/DDBJ databases">
        <authorList>
            <person name="Fuetterer O."/>
            <person name="Angelov A."/>
            <person name="Liesegang H."/>
            <person name="Gottschalk G."/>
            <person name="Schleper C."/>
            <person name="Schepers B."/>
            <person name="Dock C."/>
            <person name="Antranikian G."/>
            <person name="Liebl W."/>
        </authorList>
    </citation>
    <scope>NUCLEOTIDE SEQUENCE</scope>
    <source>
        <strain evidence="2">DSM 9790</strain>
    </source>
</reference>
<keyword evidence="5" id="KW-1185">Reference proteome</keyword>
<evidence type="ECO:0000313" key="5">
    <source>
        <dbReference type="Proteomes" id="UP000192315"/>
    </source>
</evidence>
<dbReference type="SUPFAM" id="SSF53686">
    <property type="entry name" value="Tryptophan synthase beta subunit-like PLP-dependent enzymes"/>
    <property type="match status" value="1"/>
</dbReference>
<evidence type="ECO:0000313" key="2">
    <source>
        <dbReference type="EMBL" id="AAT43538.1"/>
    </source>
</evidence>
<name>Q6L0G4_PICTO</name>
<dbReference type="PaxDb" id="263820-PTO0953"/>
<organism evidence="2 4">
    <name type="scientific">Picrophilus torridus (strain ATCC 700027 / DSM 9790 / JCM 10055 / NBRC 100828 / KAW 2/3)</name>
    <dbReference type="NCBI Taxonomy" id="1122961"/>
    <lineage>
        <taxon>Archaea</taxon>
        <taxon>Methanobacteriati</taxon>
        <taxon>Thermoplasmatota</taxon>
        <taxon>Thermoplasmata</taxon>
        <taxon>Thermoplasmatales</taxon>
        <taxon>Picrophilaceae</taxon>
        <taxon>Picrophilus</taxon>
    </lineage>
</organism>
<dbReference type="GO" id="GO:0004124">
    <property type="term" value="F:cysteine synthase activity"/>
    <property type="evidence" value="ECO:0007669"/>
    <property type="project" value="UniProtKB-EC"/>
</dbReference>
<dbReference type="AlphaFoldDB" id="Q6L0G4"/>
<dbReference type="HOGENOM" id="CLU_021018_1_2_2"/>
<gene>
    <name evidence="2" type="ordered locus">PTO0953</name>
    <name evidence="3" type="ORF">SAMN02745355_0011</name>
</gene>
<proteinExistence type="predicted"/>
<dbReference type="KEGG" id="pto:PTO0953"/>
<dbReference type="GeneID" id="2844193"/>
<dbReference type="OrthoDB" id="10138at2157"/>
<feature type="domain" description="Tryptophan synthase beta chain-like PALP" evidence="1">
    <location>
        <begin position="10"/>
        <end position="250"/>
    </location>
</feature>
<evidence type="ECO:0000313" key="4">
    <source>
        <dbReference type="Proteomes" id="UP000000438"/>
    </source>
</evidence>
<reference evidence="2 4" key="1">
    <citation type="journal article" date="2004" name="Proc. Natl. Acad. Sci. U.S.A.">
        <title>Genome sequence of Picrophilus torridus and its implications for life around pH 0.</title>
        <authorList>
            <person name="Futterer O."/>
            <person name="Angelov A."/>
            <person name="Liesegang H."/>
            <person name="Gottschalk G."/>
            <person name="Schleper C."/>
            <person name="Schepers B."/>
            <person name="Dock C."/>
            <person name="Antranikian G."/>
            <person name="Liebl W."/>
        </authorList>
    </citation>
    <scope>NUCLEOTIDE SEQUENCE [LARGE SCALE GENOMIC DNA]</scope>
    <source>
        <strain evidence="4">ATCC 700027 / DSM 9790 / JCM 10055 / NBRC 100828</strain>
        <strain evidence="2">DSM 9790</strain>
    </source>
</reference>
<evidence type="ECO:0000259" key="1">
    <source>
        <dbReference type="Pfam" id="PF00291"/>
    </source>
</evidence>
<dbReference type="RefSeq" id="WP_011177754.1">
    <property type="nucleotide sequence ID" value="NC_005877.1"/>
</dbReference>
<dbReference type="InterPro" id="IPR050214">
    <property type="entry name" value="Cys_Synth/Cystath_Beta-Synth"/>
</dbReference>
<evidence type="ECO:0000313" key="3">
    <source>
        <dbReference type="EMBL" id="SMD30150.1"/>
    </source>
</evidence>
<dbReference type="EC" id="2.5.1.47" evidence="2"/>
<dbReference type="EMBL" id="FWYE01000001">
    <property type="protein sequence ID" value="SMD30150.1"/>
    <property type="molecule type" value="Genomic_DNA"/>
</dbReference>
<keyword evidence="2" id="KW-0808">Transferase</keyword>
<accession>A0A8G2L7B2</accession>
<dbReference type="PATRIC" id="fig|263820.9.peg.991"/>
<dbReference type="PANTHER" id="PTHR10314">
    <property type="entry name" value="CYSTATHIONINE BETA-SYNTHASE"/>
    <property type="match status" value="1"/>
</dbReference>
<sequence>MYSISGSMYSYGIGNTPLLNLDGIYAKAEYKNKFGSIKDRAAFFMISSVMDKIGNKIIVEASSGNTGIAVAGISRELGIKSIIVIPEGASDGTKAMLSRIGVDYITTPGNSTEQSIKYVENLIKSDPQKYLRLNQHSNDMNYLSHYMTTAPEIEHDMGKPDTIVIGIGTGGTISGISKYFKEKYHDVKVIGIIPDENSRIFGLRNPFLSVNHGIIDKNINYIDDVFIISEDAALKGVSELLSKYNLFCRPLVGC</sequence>
<dbReference type="FunCoup" id="Q6L0G4">
    <property type="interactions" value="126"/>
</dbReference>